<dbReference type="EMBL" id="MT631615">
    <property type="protein sequence ID" value="QNO55457.1"/>
    <property type="molecule type" value="Genomic_DNA"/>
</dbReference>
<name>A0A7G9Z5C3_9EURY</name>
<proteinExistence type="predicted"/>
<evidence type="ECO:0000313" key="1">
    <source>
        <dbReference type="EMBL" id="QNO55457.1"/>
    </source>
</evidence>
<protein>
    <submittedName>
        <fullName evidence="1">Uncharacterized protein</fullName>
    </submittedName>
</protein>
<sequence length="43" mass="5321">MLINGGFNIQYAEFSSINILKYNPLYKMKEDPWKKIEYQRYWS</sequence>
<dbReference type="AlphaFoldDB" id="A0A7G9Z5C3"/>
<gene>
    <name evidence="1" type="ORF">DEIOECNE_00007</name>
</gene>
<accession>A0A7G9Z5C3</accession>
<reference evidence="1" key="1">
    <citation type="submission" date="2020-06" db="EMBL/GenBank/DDBJ databases">
        <title>Unique genomic features of the anaerobic methanotrophic archaea.</title>
        <authorList>
            <person name="Chadwick G.L."/>
            <person name="Skennerton C.T."/>
            <person name="Laso-Perez R."/>
            <person name="Leu A.O."/>
            <person name="Speth D.R."/>
            <person name="Yu H."/>
            <person name="Morgan-Lang C."/>
            <person name="Hatzenpichler R."/>
            <person name="Goudeau D."/>
            <person name="Malmstrom R."/>
            <person name="Brazelton W.J."/>
            <person name="Woyke T."/>
            <person name="Hallam S.J."/>
            <person name="Tyson G.W."/>
            <person name="Wegener G."/>
            <person name="Boetius A."/>
            <person name="Orphan V."/>
        </authorList>
    </citation>
    <scope>NUCLEOTIDE SEQUENCE</scope>
</reference>
<organism evidence="1">
    <name type="scientific">Candidatus Methanophaga sp. ANME-1 ERB7</name>
    <dbReference type="NCBI Taxonomy" id="2759913"/>
    <lineage>
        <taxon>Archaea</taxon>
        <taxon>Methanobacteriati</taxon>
        <taxon>Methanobacteriota</taxon>
        <taxon>Stenosarchaea group</taxon>
        <taxon>Methanomicrobia</taxon>
        <taxon>Candidatus Methanophagales</taxon>
        <taxon>Candidatus Methanophagaceae</taxon>
        <taxon>Candidatus Methanophaga</taxon>
    </lineage>
</organism>